<sequence length="67" mass="7053">MGHVSLALVSPSSPTQIGGLEPCNLKAHMRRRFLVGGAALPDEAVSELTGANCQLDQNLASPLRVEQ</sequence>
<dbReference type="Proteomes" id="UP001603857">
    <property type="component" value="Unassembled WGS sequence"/>
</dbReference>
<accession>A0ABD1MW77</accession>
<dbReference type="AlphaFoldDB" id="A0ABD1MW77"/>
<reference evidence="1 2" key="1">
    <citation type="submission" date="2024-08" db="EMBL/GenBank/DDBJ databases">
        <title>Insights into the chromosomal genome structure of Flemingia macrophylla.</title>
        <authorList>
            <person name="Ding Y."/>
            <person name="Zhao Y."/>
            <person name="Bi W."/>
            <person name="Wu M."/>
            <person name="Zhao G."/>
            <person name="Gong Y."/>
            <person name="Li W."/>
            <person name="Zhang P."/>
        </authorList>
    </citation>
    <scope>NUCLEOTIDE SEQUENCE [LARGE SCALE GENOMIC DNA]</scope>
    <source>
        <strain evidence="1">DYQJB</strain>
        <tissue evidence="1">Leaf</tissue>
    </source>
</reference>
<comment type="caution">
    <text evidence="1">The sequence shown here is derived from an EMBL/GenBank/DDBJ whole genome shotgun (WGS) entry which is preliminary data.</text>
</comment>
<protein>
    <submittedName>
        <fullName evidence="1">Uncharacterized protein</fullName>
    </submittedName>
</protein>
<evidence type="ECO:0000313" key="1">
    <source>
        <dbReference type="EMBL" id="KAL2340056.1"/>
    </source>
</evidence>
<keyword evidence="2" id="KW-1185">Reference proteome</keyword>
<organism evidence="1 2">
    <name type="scientific">Flemingia macrophylla</name>
    <dbReference type="NCBI Taxonomy" id="520843"/>
    <lineage>
        <taxon>Eukaryota</taxon>
        <taxon>Viridiplantae</taxon>
        <taxon>Streptophyta</taxon>
        <taxon>Embryophyta</taxon>
        <taxon>Tracheophyta</taxon>
        <taxon>Spermatophyta</taxon>
        <taxon>Magnoliopsida</taxon>
        <taxon>eudicotyledons</taxon>
        <taxon>Gunneridae</taxon>
        <taxon>Pentapetalae</taxon>
        <taxon>rosids</taxon>
        <taxon>fabids</taxon>
        <taxon>Fabales</taxon>
        <taxon>Fabaceae</taxon>
        <taxon>Papilionoideae</taxon>
        <taxon>50 kb inversion clade</taxon>
        <taxon>NPAAA clade</taxon>
        <taxon>indigoferoid/millettioid clade</taxon>
        <taxon>Phaseoleae</taxon>
        <taxon>Flemingia</taxon>
    </lineage>
</organism>
<dbReference type="EMBL" id="JBGMDY010000003">
    <property type="protein sequence ID" value="KAL2340056.1"/>
    <property type="molecule type" value="Genomic_DNA"/>
</dbReference>
<name>A0ABD1MW77_9FABA</name>
<gene>
    <name evidence="1" type="ORF">Fmac_007996</name>
</gene>
<proteinExistence type="predicted"/>
<evidence type="ECO:0000313" key="2">
    <source>
        <dbReference type="Proteomes" id="UP001603857"/>
    </source>
</evidence>